<evidence type="ECO:0000256" key="1">
    <source>
        <dbReference type="ARBA" id="ARBA00004196"/>
    </source>
</evidence>
<accession>A0A1G8RGY0</accession>
<dbReference type="InterPro" id="IPR056413">
    <property type="entry name" value="TPR_CcmH_CycH"/>
</dbReference>
<name>A0A1G8RGY0_9GAMM</name>
<feature type="coiled-coil region" evidence="5">
    <location>
        <begin position="40"/>
        <end position="74"/>
    </location>
</feature>
<keyword evidence="4" id="KW-0802">TPR repeat</keyword>
<evidence type="ECO:0000259" key="7">
    <source>
        <dbReference type="Pfam" id="PF23914"/>
    </source>
</evidence>
<evidence type="ECO:0000313" key="9">
    <source>
        <dbReference type="Proteomes" id="UP000198525"/>
    </source>
</evidence>
<reference evidence="8 9" key="1">
    <citation type="submission" date="2016-10" db="EMBL/GenBank/DDBJ databases">
        <authorList>
            <person name="de Groot N.N."/>
        </authorList>
    </citation>
    <scope>NUCLEOTIDE SEQUENCE [LARGE SCALE GENOMIC DNA]</scope>
    <source>
        <strain evidence="8 9">CGMCC 1.6133</strain>
    </source>
</reference>
<dbReference type="InterPro" id="IPR051263">
    <property type="entry name" value="C-type_cytochrome_biogenesis"/>
</dbReference>
<dbReference type="InterPro" id="IPR017560">
    <property type="entry name" value="Cyt_c_biogenesis_CcmI"/>
</dbReference>
<organism evidence="8 9">
    <name type="scientific">Billgrantia gudaonensis</name>
    <dbReference type="NCBI Taxonomy" id="376427"/>
    <lineage>
        <taxon>Bacteria</taxon>
        <taxon>Pseudomonadati</taxon>
        <taxon>Pseudomonadota</taxon>
        <taxon>Gammaproteobacteria</taxon>
        <taxon>Oceanospirillales</taxon>
        <taxon>Halomonadaceae</taxon>
        <taxon>Billgrantia</taxon>
    </lineage>
</organism>
<dbReference type="SUPFAM" id="SSF48452">
    <property type="entry name" value="TPR-like"/>
    <property type="match status" value="1"/>
</dbReference>
<proteinExistence type="predicted"/>
<evidence type="ECO:0000313" key="8">
    <source>
        <dbReference type="EMBL" id="SDJ16212.1"/>
    </source>
</evidence>
<evidence type="ECO:0000256" key="5">
    <source>
        <dbReference type="SAM" id="Coils"/>
    </source>
</evidence>
<keyword evidence="9" id="KW-1185">Reference proteome</keyword>
<dbReference type="STRING" id="376427.SAMN04487954_103210"/>
<dbReference type="OrthoDB" id="9776053at2"/>
<dbReference type="GO" id="GO:0005886">
    <property type="term" value="C:plasma membrane"/>
    <property type="evidence" value="ECO:0007669"/>
    <property type="project" value="TreeGrafter"/>
</dbReference>
<gene>
    <name evidence="8" type="ORF">SAMN04487954_103210</name>
</gene>
<dbReference type="GO" id="GO:0030313">
    <property type="term" value="C:cell envelope"/>
    <property type="evidence" value="ECO:0007669"/>
    <property type="project" value="UniProtKB-SubCell"/>
</dbReference>
<dbReference type="EMBL" id="FNES01000003">
    <property type="protein sequence ID" value="SDJ16212.1"/>
    <property type="molecule type" value="Genomic_DNA"/>
</dbReference>
<dbReference type="RefSeq" id="WP_089683751.1">
    <property type="nucleotide sequence ID" value="NZ_FNES01000003.1"/>
</dbReference>
<dbReference type="InterPro" id="IPR011990">
    <property type="entry name" value="TPR-like_helical_dom_sf"/>
</dbReference>
<evidence type="ECO:0000256" key="3">
    <source>
        <dbReference type="ARBA" id="ARBA00022748"/>
    </source>
</evidence>
<keyword evidence="3" id="KW-0201">Cytochrome c-type biogenesis</keyword>
<dbReference type="InterPro" id="IPR056412">
    <property type="entry name" value="Ig_CycH"/>
</dbReference>
<comment type="subcellular location">
    <subcellularLocation>
        <location evidence="1">Cell envelope</location>
    </subcellularLocation>
</comment>
<protein>
    <submittedName>
        <fullName evidence="8">Cytochrome c-type biogenesis protein CcmH</fullName>
    </submittedName>
</protein>
<dbReference type="Pfam" id="PF23892">
    <property type="entry name" value="Ig_CycH"/>
    <property type="match status" value="1"/>
</dbReference>
<dbReference type="PANTHER" id="PTHR47870:SF4">
    <property type="entry name" value="CYTOCHROME C-TYPE BIOGENESIS PROTEIN CYCH"/>
    <property type="match status" value="1"/>
</dbReference>
<dbReference type="Gene3D" id="1.25.40.10">
    <property type="entry name" value="Tetratricopeptide repeat domain"/>
    <property type="match status" value="1"/>
</dbReference>
<dbReference type="AlphaFoldDB" id="A0A1G8RGY0"/>
<keyword evidence="2" id="KW-0677">Repeat</keyword>
<keyword evidence="5" id="KW-0175">Coiled coil</keyword>
<feature type="domain" description="Cytochrome c-type biogenesis protein H Ig-like" evidence="6">
    <location>
        <begin position="295"/>
        <end position="404"/>
    </location>
</feature>
<dbReference type="PANTHER" id="PTHR47870">
    <property type="entry name" value="CYTOCHROME C-TYPE BIOGENESIS PROTEIN CCMH"/>
    <property type="match status" value="1"/>
</dbReference>
<evidence type="ECO:0000256" key="2">
    <source>
        <dbReference type="ARBA" id="ARBA00022737"/>
    </source>
</evidence>
<dbReference type="NCBIfam" id="TIGR03142">
    <property type="entry name" value="cytochro_ccmI"/>
    <property type="match status" value="1"/>
</dbReference>
<feature type="domain" description="Cytochrome c-type biogenesis protein H TPR" evidence="7">
    <location>
        <begin position="151"/>
        <end position="262"/>
    </location>
</feature>
<evidence type="ECO:0000259" key="6">
    <source>
        <dbReference type="Pfam" id="PF23892"/>
    </source>
</evidence>
<dbReference type="Pfam" id="PF23914">
    <property type="entry name" value="TPR_CcmH_CycH"/>
    <property type="match status" value="1"/>
</dbReference>
<evidence type="ECO:0000256" key="4">
    <source>
        <dbReference type="ARBA" id="ARBA00022803"/>
    </source>
</evidence>
<dbReference type="GO" id="GO:0017004">
    <property type="term" value="P:cytochrome complex assembly"/>
    <property type="evidence" value="ECO:0007669"/>
    <property type="project" value="UniProtKB-KW"/>
</dbReference>
<dbReference type="Proteomes" id="UP000198525">
    <property type="component" value="Unassembled WGS sequence"/>
</dbReference>
<sequence>MTLMWLAFAILLLPALWLLVSPLRRAPVLYAAQRDFEASDRTAEQNVAIYRRRLESLEAALERGEIDTARFEEDRLELERSLLEDTADLKRRPLQGPHAGRLAVPVVALALVVGSVAWYYHNGAEGDLALYAAYQESDSLPALVERLEAQAERQPDNPNVWSSLFPIYRDAGQGEAALEAIDQLIRLEGRQPSLLAQKAQLKFFMADRTLTDEVQALVDEILERDSSEPTTLGMLGVVAFDRGNYEEAIDQWRRAIAGMNDPDSADALREGIRAAQQRLGVASEAREPVAVGPGVNLRVTLAEELQGEHEDDTQVFVVARDMEGEKPPLAVARLTLGDLPTEVVLDDSRAMSEQASISEVDEVRIVVRVTTTGDASPVPGDLFGGRDGVAVGDTDGEPVEVVVDRVVE</sequence>